<name>A0A6G1G930_9PEZI</name>
<dbReference type="EMBL" id="ML975153">
    <property type="protein sequence ID" value="KAF1814588.1"/>
    <property type="molecule type" value="Genomic_DNA"/>
</dbReference>
<feature type="signal peptide" evidence="2">
    <location>
        <begin position="1"/>
        <end position="18"/>
    </location>
</feature>
<feature type="region of interest" description="Disordered" evidence="1">
    <location>
        <begin position="92"/>
        <end position="160"/>
    </location>
</feature>
<evidence type="ECO:0000256" key="1">
    <source>
        <dbReference type="SAM" id="MobiDB-lite"/>
    </source>
</evidence>
<reference evidence="5" key="2">
    <citation type="submission" date="2020-04" db="EMBL/GenBank/DDBJ databases">
        <authorList>
            <consortium name="NCBI Genome Project"/>
        </authorList>
    </citation>
    <scope>NUCLEOTIDE SEQUENCE</scope>
    <source>
        <strain evidence="5">CBS 781.70</strain>
    </source>
</reference>
<evidence type="ECO:0000313" key="5">
    <source>
        <dbReference type="RefSeq" id="XP_033536219.1"/>
    </source>
</evidence>
<protein>
    <recommendedName>
        <fullName evidence="6">Extracellular membrane protein CFEM domain-containing protein</fullName>
    </recommendedName>
</protein>
<organism evidence="3">
    <name type="scientific">Eremomyces bilateralis CBS 781.70</name>
    <dbReference type="NCBI Taxonomy" id="1392243"/>
    <lineage>
        <taxon>Eukaryota</taxon>
        <taxon>Fungi</taxon>
        <taxon>Dikarya</taxon>
        <taxon>Ascomycota</taxon>
        <taxon>Pezizomycotina</taxon>
        <taxon>Dothideomycetes</taxon>
        <taxon>Dothideomycetes incertae sedis</taxon>
        <taxon>Eremomycetales</taxon>
        <taxon>Eremomycetaceae</taxon>
        <taxon>Eremomyces</taxon>
    </lineage>
</organism>
<evidence type="ECO:0000313" key="4">
    <source>
        <dbReference type="Proteomes" id="UP000504638"/>
    </source>
</evidence>
<dbReference type="AlphaFoldDB" id="A0A6G1G930"/>
<reference evidence="3 5" key="1">
    <citation type="submission" date="2020-01" db="EMBL/GenBank/DDBJ databases">
        <authorList>
            <consortium name="DOE Joint Genome Institute"/>
            <person name="Haridas S."/>
            <person name="Albert R."/>
            <person name="Binder M."/>
            <person name="Bloem J."/>
            <person name="Labutti K."/>
            <person name="Salamov A."/>
            <person name="Andreopoulos B."/>
            <person name="Baker S.E."/>
            <person name="Barry K."/>
            <person name="Bills G."/>
            <person name="Bluhm B.H."/>
            <person name="Cannon C."/>
            <person name="Castanera R."/>
            <person name="Culley D.E."/>
            <person name="Daum C."/>
            <person name="Ezra D."/>
            <person name="Gonzalez J.B."/>
            <person name="Henrissat B."/>
            <person name="Kuo A."/>
            <person name="Liang C."/>
            <person name="Lipzen A."/>
            <person name="Lutzoni F."/>
            <person name="Magnuson J."/>
            <person name="Mondo S."/>
            <person name="Nolan M."/>
            <person name="Ohm R."/>
            <person name="Pangilinan J."/>
            <person name="Park H.-J."/>
            <person name="Ramirez L."/>
            <person name="Alfaro M."/>
            <person name="Sun H."/>
            <person name="Tritt A."/>
            <person name="Yoshinaga Y."/>
            <person name="Zwiers L.-H."/>
            <person name="Turgeon B.G."/>
            <person name="Goodwin S.B."/>
            <person name="Spatafora J.W."/>
            <person name="Crous P.W."/>
            <person name="Grigoriev I.V."/>
        </authorList>
    </citation>
    <scope>NUCLEOTIDE SEQUENCE</scope>
    <source>
        <strain evidence="3 5">CBS 781.70</strain>
    </source>
</reference>
<proteinExistence type="predicted"/>
<dbReference type="RefSeq" id="XP_033536219.1">
    <property type="nucleotide sequence ID" value="XM_033674915.1"/>
</dbReference>
<accession>A0A6G1G930</accession>
<keyword evidence="4" id="KW-1185">Reference proteome</keyword>
<gene>
    <name evidence="3 5" type="ORF">P152DRAFT_280018</name>
</gene>
<evidence type="ECO:0000313" key="3">
    <source>
        <dbReference type="EMBL" id="KAF1814588.1"/>
    </source>
</evidence>
<reference evidence="5" key="3">
    <citation type="submission" date="2025-04" db="UniProtKB">
        <authorList>
            <consortium name="RefSeq"/>
        </authorList>
    </citation>
    <scope>IDENTIFICATION</scope>
    <source>
        <strain evidence="5">CBS 781.70</strain>
    </source>
</reference>
<dbReference type="Proteomes" id="UP000504638">
    <property type="component" value="Unplaced"/>
</dbReference>
<feature type="compositionally biased region" description="Low complexity" evidence="1">
    <location>
        <begin position="92"/>
        <end position="158"/>
    </location>
</feature>
<feature type="chain" id="PRO_5044631929" description="Extracellular membrane protein CFEM domain-containing protein" evidence="2">
    <location>
        <begin position="19"/>
        <end position="187"/>
    </location>
</feature>
<evidence type="ECO:0008006" key="6">
    <source>
        <dbReference type="Google" id="ProtNLM"/>
    </source>
</evidence>
<evidence type="ECO:0000256" key="2">
    <source>
        <dbReference type="SAM" id="SignalP"/>
    </source>
</evidence>
<dbReference type="GeneID" id="54415485"/>
<keyword evidence="2" id="KW-0732">Signal</keyword>
<sequence length="187" mass="18428">MLFKSVAIFAAVAVVASAQGNCPQNAEASSFFRSCGDKQNDLANCNGDDVPCTCSVYGAQSDCYQDYITSYCSQWQYPGNDYLSGNCGANSPVTKSSSSSPASATAGTTTTDAKPSATGASSSSSSSNGTTSKASTASGSSSSEEAAETSTSTNSAPAQQTGAAGSFKVEGAMAAVAGAAAGFAILL</sequence>